<keyword evidence="2" id="KW-0808">Transferase</keyword>
<keyword evidence="1" id="KW-0489">Methyltransferase</keyword>
<keyword evidence="8" id="KW-1185">Reference proteome</keyword>
<sequence>MDATLQGLIDTLKSTLLDIRRDPDGSLQAALHDTEKLPDQKLYLLASEALDLLSEGYMSTKALCAAVELKIPDLLASGPMTLSQLASKCDGRLDRLGQVMCTLRNNGIFSYDAETDSYQNNSASTLLLSSHWTQWRNWIELYENEFYDMARGIPASCKNDVSRCPAQVSYDTDDIMLKYFTDRGWIPKFHKTLSGGAVAQAPGIIQDYPWEEVATSTVLDIGGGGGGLIASLLREHKTMKRTILEVPRVIEQARFNFHSPEGQYRDVGHQIPPENLIEGYFFEEVPPSDVYTIKWCLHDCDDQKACQILTNIRKAITETPNSRLVVLESVLKDGHMGRVSRYADLNMMVAVGGKERDEKQWRQLADETGWGLRTIYHLRNSWPCALEFVPIWPLKSTPQASTHVPSTRPRYVVANMRFLEPWDGSRGNPYVRIDPAPGFDRMNFEWQDHAVTIQDARPMMKDFVLDIHGFAYIEDAISQDVVDALRGSDKSAVKALYNPHVEDLVKRISGAPGIIIFDHTQRKRRLDLGRTQNDDGKEQPATMWEETGAASAGILAVGDVGVAVPALHFARQALRISRRVTIYTHGDEDLAKELTATLESAPAPMTVDSRKIAKFVKGQKDAEIILYFEDGTSKTDGFLAHKPKYTLRGNLARQLGVEITRQNVLQVSPPFNQTNVKGVFAAGDCASPMQNVTGALYAGTLAGAGAPAQIQAETYNQKGVF</sequence>
<dbReference type="Pfam" id="PF00891">
    <property type="entry name" value="Methyltransf_2"/>
    <property type="match status" value="1"/>
</dbReference>
<dbReference type="Gene3D" id="3.40.50.150">
    <property type="entry name" value="Vaccinia Virus protein VP39"/>
    <property type="match status" value="1"/>
</dbReference>
<evidence type="ECO:0000259" key="6">
    <source>
        <dbReference type="Pfam" id="PF08100"/>
    </source>
</evidence>
<dbReference type="Pfam" id="PF08100">
    <property type="entry name" value="Dimerisation"/>
    <property type="match status" value="1"/>
</dbReference>
<evidence type="ECO:0000256" key="2">
    <source>
        <dbReference type="ARBA" id="ARBA00022679"/>
    </source>
</evidence>
<comment type="caution">
    <text evidence="7">The sequence shown here is derived from an EMBL/GenBank/DDBJ whole genome shotgun (WGS) entry which is preliminary data.</text>
</comment>
<dbReference type="InterPro" id="IPR012967">
    <property type="entry name" value="COMT_dimerisation"/>
</dbReference>
<dbReference type="Proteomes" id="UP000294003">
    <property type="component" value="Unassembled WGS sequence"/>
</dbReference>
<dbReference type="InterPro" id="IPR036390">
    <property type="entry name" value="WH_DNA-bd_sf"/>
</dbReference>
<evidence type="ECO:0000313" key="7">
    <source>
        <dbReference type="EMBL" id="RYO91838.1"/>
    </source>
</evidence>
<feature type="domain" description="FAD/NAD(P)-binding" evidence="5">
    <location>
        <begin position="564"/>
        <end position="697"/>
    </location>
</feature>
<organism evidence="7 8">
    <name type="scientific">Monosporascus cannonballus</name>
    <dbReference type="NCBI Taxonomy" id="155416"/>
    <lineage>
        <taxon>Eukaryota</taxon>
        <taxon>Fungi</taxon>
        <taxon>Dikarya</taxon>
        <taxon>Ascomycota</taxon>
        <taxon>Pezizomycotina</taxon>
        <taxon>Sordariomycetes</taxon>
        <taxon>Xylariomycetidae</taxon>
        <taxon>Xylariales</taxon>
        <taxon>Xylariales incertae sedis</taxon>
        <taxon>Monosporascus</taxon>
    </lineage>
</organism>
<dbReference type="PANTHER" id="PTHR43712:SF2">
    <property type="entry name" value="O-METHYLTRANSFERASE CICE"/>
    <property type="match status" value="1"/>
</dbReference>
<evidence type="ECO:0008006" key="9">
    <source>
        <dbReference type="Google" id="ProtNLM"/>
    </source>
</evidence>
<evidence type="ECO:0000259" key="4">
    <source>
        <dbReference type="Pfam" id="PF00891"/>
    </source>
</evidence>
<feature type="domain" description="O-methyltransferase dimerisation" evidence="6">
    <location>
        <begin position="53"/>
        <end position="130"/>
    </location>
</feature>
<keyword evidence="3" id="KW-0949">S-adenosyl-L-methionine</keyword>
<dbReference type="Pfam" id="PF07992">
    <property type="entry name" value="Pyr_redox_2"/>
    <property type="match status" value="1"/>
</dbReference>
<dbReference type="InterPro" id="IPR029063">
    <property type="entry name" value="SAM-dependent_MTases_sf"/>
</dbReference>
<feature type="domain" description="O-methyltransferase C-terminal" evidence="4">
    <location>
        <begin position="216"/>
        <end position="370"/>
    </location>
</feature>
<evidence type="ECO:0000313" key="8">
    <source>
        <dbReference type="Proteomes" id="UP000294003"/>
    </source>
</evidence>
<dbReference type="EMBL" id="QJNS01000035">
    <property type="protein sequence ID" value="RYO91838.1"/>
    <property type="molecule type" value="Genomic_DNA"/>
</dbReference>
<dbReference type="InterPro" id="IPR036388">
    <property type="entry name" value="WH-like_DNA-bd_sf"/>
</dbReference>
<dbReference type="Gene3D" id="1.10.10.10">
    <property type="entry name" value="Winged helix-like DNA-binding domain superfamily/Winged helix DNA-binding domain"/>
    <property type="match status" value="1"/>
</dbReference>
<gene>
    <name evidence="7" type="ORF">DL762_001918</name>
</gene>
<accession>A0ABY0HG44</accession>
<dbReference type="InterPro" id="IPR023753">
    <property type="entry name" value="FAD/NAD-binding_dom"/>
</dbReference>
<evidence type="ECO:0000256" key="1">
    <source>
        <dbReference type="ARBA" id="ARBA00022603"/>
    </source>
</evidence>
<protein>
    <recommendedName>
        <fullName evidence="9">O-methyltransferase domain-containing protein</fullName>
    </recommendedName>
</protein>
<reference evidence="7 8" key="1">
    <citation type="submission" date="2018-06" db="EMBL/GenBank/DDBJ databases">
        <title>Complete Genomes of Monosporascus.</title>
        <authorList>
            <person name="Robinson A.J."/>
            <person name="Natvig D.O."/>
        </authorList>
    </citation>
    <scope>NUCLEOTIDE SEQUENCE [LARGE SCALE GENOMIC DNA]</scope>
    <source>
        <strain evidence="7 8">CBS 609.92</strain>
    </source>
</reference>
<dbReference type="SUPFAM" id="SSF51905">
    <property type="entry name" value="FAD/NAD(P)-binding domain"/>
    <property type="match status" value="1"/>
</dbReference>
<dbReference type="PROSITE" id="PS51683">
    <property type="entry name" value="SAM_OMT_II"/>
    <property type="match status" value="1"/>
</dbReference>
<name>A0ABY0HG44_9PEZI</name>
<dbReference type="InterPro" id="IPR036188">
    <property type="entry name" value="FAD/NAD-bd_sf"/>
</dbReference>
<dbReference type="SUPFAM" id="SSF53335">
    <property type="entry name" value="S-adenosyl-L-methionine-dependent methyltransferases"/>
    <property type="match status" value="1"/>
</dbReference>
<evidence type="ECO:0000256" key="3">
    <source>
        <dbReference type="ARBA" id="ARBA00022691"/>
    </source>
</evidence>
<dbReference type="Gene3D" id="3.50.50.60">
    <property type="entry name" value="FAD/NAD(P)-binding domain"/>
    <property type="match status" value="2"/>
</dbReference>
<dbReference type="InterPro" id="IPR001077">
    <property type="entry name" value="COMT_C"/>
</dbReference>
<dbReference type="InterPro" id="IPR016461">
    <property type="entry name" value="COMT-like"/>
</dbReference>
<dbReference type="PANTHER" id="PTHR43712">
    <property type="entry name" value="PUTATIVE (AFU_ORTHOLOGUE AFUA_4G14580)-RELATED"/>
    <property type="match status" value="1"/>
</dbReference>
<proteinExistence type="predicted"/>
<evidence type="ECO:0000259" key="5">
    <source>
        <dbReference type="Pfam" id="PF07992"/>
    </source>
</evidence>
<dbReference type="SUPFAM" id="SSF46785">
    <property type="entry name" value="Winged helix' DNA-binding domain"/>
    <property type="match status" value="1"/>
</dbReference>